<keyword evidence="10 15" id="KW-0066">ATP synthesis</keyword>
<sequence length="188" mass="21647">MKAITLLVCIMIMSIASSVFAAEAEHVGGDFKDWAFKIINFAILVFIIVKFLGKPIKNYFAQRKELIEKSIRESQEAKELAQKALQEVEEKLKLKDQEVQEILNTAKKIGEQEKMQIIQESEKMKEKILEQAKTNIEFEVKMAKDALRLEAAELAIQLSEQKLKEKITPEEQEKLLQESIKIIEGRKN</sequence>
<evidence type="ECO:0000256" key="12">
    <source>
        <dbReference type="ARBA" id="ARBA00025614"/>
    </source>
</evidence>
<evidence type="ECO:0000256" key="14">
    <source>
        <dbReference type="ARBA" id="ARBA00037847"/>
    </source>
</evidence>
<evidence type="ECO:0000256" key="2">
    <source>
        <dbReference type="ARBA" id="ARBA00022448"/>
    </source>
</evidence>
<accession>A0A0U9HXI4</accession>
<reference evidence="20" key="1">
    <citation type="submission" date="2016-01" db="EMBL/GenBank/DDBJ databases">
        <title>Draft genome sequence of Thermodesulfovibrio aggregans strain TGE-P1.</title>
        <authorList>
            <person name="Sekiguchi Y."/>
            <person name="Ohashi A."/>
            <person name="Matsuura N."/>
            <person name="Tourlousse M.D."/>
        </authorList>
    </citation>
    <scope>NUCLEOTIDE SEQUENCE [LARGE SCALE GENOMIC DNA]</scope>
    <source>
        <strain evidence="20">TGE-P1</strain>
    </source>
</reference>
<dbReference type="Pfam" id="PF00430">
    <property type="entry name" value="ATP-synt_B"/>
    <property type="match status" value="1"/>
</dbReference>
<evidence type="ECO:0000256" key="8">
    <source>
        <dbReference type="ARBA" id="ARBA00023065"/>
    </source>
</evidence>
<keyword evidence="17" id="KW-0175">Coiled coil</keyword>
<protein>
    <recommendedName>
        <fullName evidence="15">ATP synthase subunit b</fullName>
    </recommendedName>
    <alternativeName>
        <fullName evidence="15">ATP synthase F(0) sector subunit b</fullName>
    </alternativeName>
    <alternativeName>
        <fullName evidence="15">ATPase subunit I</fullName>
    </alternativeName>
    <alternativeName>
        <fullName evidence="15">F-type ATPase subunit b</fullName>
        <shortName evidence="15">F-ATPase subunit b</shortName>
    </alternativeName>
</protein>
<evidence type="ECO:0000256" key="3">
    <source>
        <dbReference type="ARBA" id="ARBA00022475"/>
    </source>
</evidence>
<feature type="coiled-coil region" evidence="17">
    <location>
        <begin position="63"/>
        <end position="105"/>
    </location>
</feature>
<dbReference type="STRING" id="86166.TAGGR_2217"/>
<feature type="transmembrane region" description="Helical" evidence="15">
    <location>
        <begin position="34"/>
        <end position="53"/>
    </location>
</feature>
<keyword evidence="3 15" id="KW-1003">Cell membrane</keyword>
<comment type="subunit">
    <text evidence="15">F-type ATPases have 2 components, F(1) - the catalytic core - and F(0) - the membrane proton channel. F(1) has five subunits: alpha(3), beta(3), gamma(1), delta(1), epsilon(1). F(0) has three main subunits: a(1), b(2) and c(10-14). The alpha and beta chains form an alternating ring which encloses part of the gamma chain. F(1) is attached to F(0) by a central stalk formed by the gamma and epsilon chains, while a peripheral stalk is formed by the delta and b chains.</text>
</comment>
<dbReference type="InterPro" id="IPR050059">
    <property type="entry name" value="ATP_synthase_B_chain"/>
</dbReference>
<dbReference type="GO" id="GO:0045259">
    <property type="term" value="C:proton-transporting ATP synthase complex"/>
    <property type="evidence" value="ECO:0007669"/>
    <property type="project" value="UniProtKB-KW"/>
</dbReference>
<keyword evidence="4 15" id="KW-0138">CF(0)</keyword>
<comment type="caution">
    <text evidence="19">The sequence shown here is derived from an EMBL/GenBank/DDBJ whole genome shotgun (WGS) entry which is preliminary data.</text>
</comment>
<evidence type="ECO:0000256" key="17">
    <source>
        <dbReference type="SAM" id="Coils"/>
    </source>
</evidence>
<evidence type="ECO:0000256" key="7">
    <source>
        <dbReference type="ARBA" id="ARBA00022989"/>
    </source>
</evidence>
<comment type="subunit">
    <text evidence="13">F-type ATPases have 2 components, F(1) - the catalytic core - and F(0) - the membrane proton channel. F(1) has five subunits: alpha(3), beta(3), gamma(1), delta(1), epsilon(1). F(0) has four main subunits: a(1), b(2) and c(10-14). The alpha and beta chains form an alternating ring which encloses part of the gamma chain. F(1) is attached to F(0) by a central stalk formed by the gamma and epsilon chains, while a peripheral stalk is formed by the delta and b chains.</text>
</comment>
<keyword evidence="5 15" id="KW-0812">Transmembrane</keyword>
<dbReference type="AlphaFoldDB" id="A0A0U9HXI4"/>
<keyword evidence="2 15" id="KW-0813">Transport</keyword>
<proteinExistence type="inferred from homology"/>
<feature type="chain" id="PRO_5006865102" description="ATP synthase subunit b" evidence="18">
    <location>
        <begin position="22"/>
        <end position="188"/>
    </location>
</feature>
<dbReference type="GO" id="GO:0046961">
    <property type="term" value="F:proton-transporting ATPase activity, rotational mechanism"/>
    <property type="evidence" value="ECO:0007669"/>
    <property type="project" value="TreeGrafter"/>
</dbReference>
<evidence type="ECO:0000256" key="4">
    <source>
        <dbReference type="ARBA" id="ARBA00022547"/>
    </source>
</evidence>
<evidence type="ECO:0000256" key="16">
    <source>
        <dbReference type="RuleBase" id="RU003848"/>
    </source>
</evidence>
<dbReference type="HAMAP" id="MF_01398">
    <property type="entry name" value="ATP_synth_b_bprime"/>
    <property type="match status" value="1"/>
</dbReference>
<dbReference type="CDD" id="cd06503">
    <property type="entry name" value="ATP-synt_Fo_b"/>
    <property type="match status" value="1"/>
</dbReference>
<keyword evidence="8 15" id="KW-0406">Ion transport</keyword>
<keyword evidence="9 15" id="KW-0472">Membrane</keyword>
<gene>
    <name evidence="15" type="primary">atpF</name>
    <name evidence="19" type="ORF">TAGGR_2217</name>
</gene>
<evidence type="ECO:0000256" key="9">
    <source>
        <dbReference type="ARBA" id="ARBA00023136"/>
    </source>
</evidence>
<comment type="function">
    <text evidence="12">Component of the F(0) channel, it forms part of the peripheral stalk, linking F(1) to F(0). The b'-subunit is a diverged and duplicated form of b found in plants and photosynthetic bacteria.</text>
</comment>
<comment type="subcellular location">
    <subcellularLocation>
        <location evidence="15">Cell membrane</location>
        <topology evidence="15">Single-pass membrane protein</topology>
    </subcellularLocation>
    <subcellularLocation>
        <location evidence="14">Endomembrane system</location>
        <topology evidence="14">Single-pass membrane protein</topology>
    </subcellularLocation>
</comment>
<evidence type="ECO:0000256" key="13">
    <source>
        <dbReference type="ARBA" id="ARBA00026054"/>
    </source>
</evidence>
<dbReference type="PANTHER" id="PTHR33445:SF1">
    <property type="entry name" value="ATP SYNTHASE SUBUNIT B"/>
    <property type="match status" value="1"/>
</dbReference>
<evidence type="ECO:0000256" key="6">
    <source>
        <dbReference type="ARBA" id="ARBA00022781"/>
    </source>
</evidence>
<comment type="similarity">
    <text evidence="1 15 16">Belongs to the ATPase B chain family.</text>
</comment>
<evidence type="ECO:0000256" key="1">
    <source>
        <dbReference type="ARBA" id="ARBA00005513"/>
    </source>
</evidence>
<evidence type="ECO:0000256" key="10">
    <source>
        <dbReference type="ARBA" id="ARBA00023310"/>
    </source>
</evidence>
<dbReference type="EMBL" id="BCNO01000002">
    <property type="protein sequence ID" value="GAQ95327.1"/>
    <property type="molecule type" value="Genomic_DNA"/>
</dbReference>
<evidence type="ECO:0000313" key="20">
    <source>
        <dbReference type="Proteomes" id="UP000054976"/>
    </source>
</evidence>
<keyword evidence="20" id="KW-1185">Reference proteome</keyword>
<dbReference type="NCBIfam" id="TIGR01144">
    <property type="entry name" value="ATP_synt_b"/>
    <property type="match status" value="1"/>
</dbReference>
<dbReference type="GO" id="GO:0046933">
    <property type="term" value="F:proton-transporting ATP synthase activity, rotational mechanism"/>
    <property type="evidence" value="ECO:0007669"/>
    <property type="project" value="UniProtKB-UniRule"/>
</dbReference>
<name>A0A0U9HXI4_9BACT</name>
<dbReference type="Proteomes" id="UP000054976">
    <property type="component" value="Unassembled WGS sequence"/>
</dbReference>
<organism evidence="19 20">
    <name type="scientific">Thermodesulfovibrio aggregans</name>
    <dbReference type="NCBI Taxonomy" id="86166"/>
    <lineage>
        <taxon>Bacteria</taxon>
        <taxon>Pseudomonadati</taxon>
        <taxon>Nitrospirota</taxon>
        <taxon>Thermodesulfovibrionia</taxon>
        <taxon>Thermodesulfovibrionales</taxon>
        <taxon>Thermodesulfovibrionaceae</taxon>
        <taxon>Thermodesulfovibrio</taxon>
    </lineage>
</organism>
<dbReference type="OrthoDB" id="5471016at2"/>
<dbReference type="GO" id="GO:0012505">
    <property type="term" value="C:endomembrane system"/>
    <property type="evidence" value="ECO:0007669"/>
    <property type="project" value="UniProtKB-SubCell"/>
</dbReference>
<comment type="function">
    <text evidence="11 15">F(1)F(0) ATP synthase produces ATP from ADP in the presence of a proton or sodium gradient. F-type ATPases consist of two structural domains, F(1) containing the extramembraneous catalytic core and F(0) containing the membrane proton channel, linked together by a central stalk and a peripheral stalk. During catalysis, ATP synthesis in the catalytic domain of F(1) is coupled via a rotary mechanism of the central stalk subunits to proton translocation.</text>
</comment>
<evidence type="ECO:0000256" key="5">
    <source>
        <dbReference type="ARBA" id="ARBA00022692"/>
    </source>
</evidence>
<evidence type="ECO:0000313" key="19">
    <source>
        <dbReference type="EMBL" id="GAQ95327.1"/>
    </source>
</evidence>
<evidence type="ECO:0000256" key="15">
    <source>
        <dbReference type="HAMAP-Rule" id="MF_01398"/>
    </source>
</evidence>
<dbReference type="PANTHER" id="PTHR33445">
    <property type="entry name" value="ATP SYNTHASE SUBUNIT B', CHLOROPLASTIC"/>
    <property type="match status" value="1"/>
</dbReference>
<feature type="signal peptide" evidence="18">
    <location>
        <begin position="1"/>
        <end position="21"/>
    </location>
</feature>
<evidence type="ECO:0000256" key="11">
    <source>
        <dbReference type="ARBA" id="ARBA00025198"/>
    </source>
</evidence>
<dbReference type="InterPro" id="IPR002146">
    <property type="entry name" value="ATP_synth_b/b'su_bac/chlpt"/>
</dbReference>
<evidence type="ECO:0000256" key="18">
    <source>
        <dbReference type="SAM" id="SignalP"/>
    </source>
</evidence>
<dbReference type="InterPro" id="IPR005864">
    <property type="entry name" value="ATP_synth_F0_bsu_bac"/>
</dbReference>
<keyword evidence="7 15" id="KW-1133">Transmembrane helix</keyword>
<keyword evidence="18" id="KW-0732">Signal</keyword>
<keyword evidence="6 15" id="KW-0375">Hydrogen ion transport</keyword>
<dbReference type="RefSeq" id="WP_059176770.1">
    <property type="nucleotide sequence ID" value="NZ_BCNO01000002.1"/>
</dbReference>
<dbReference type="GO" id="GO:0005886">
    <property type="term" value="C:plasma membrane"/>
    <property type="evidence" value="ECO:0007669"/>
    <property type="project" value="UniProtKB-SubCell"/>
</dbReference>